<dbReference type="PROSITE" id="PS50110">
    <property type="entry name" value="RESPONSE_REGULATORY"/>
    <property type="match status" value="1"/>
</dbReference>
<dbReference type="OrthoDB" id="3243323at2"/>
<dbReference type="GO" id="GO:0000160">
    <property type="term" value="P:phosphorelay signal transduction system"/>
    <property type="evidence" value="ECO:0007669"/>
    <property type="project" value="InterPro"/>
</dbReference>
<evidence type="ECO:0000256" key="2">
    <source>
        <dbReference type="ARBA" id="ARBA00023125"/>
    </source>
</evidence>
<dbReference type="GO" id="GO:0003677">
    <property type="term" value="F:DNA binding"/>
    <property type="evidence" value="ECO:0007669"/>
    <property type="project" value="UniProtKB-KW"/>
</dbReference>
<dbReference type="EMBL" id="WHZX01000007">
    <property type="protein sequence ID" value="NEG72274.1"/>
    <property type="molecule type" value="Genomic_DNA"/>
</dbReference>
<dbReference type="Pfam" id="PF00196">
    <property type="entry name" value="GerE"/>
    <property type="match status" value="1"/>
</dbReference>
<accession>A0A6L4X076</accession>
<dbReference type="PROSITE" id="PS50043">
    <property type="entry name" value="HTH_LUXR_2"/>
    <property type="match status" value="1"/>
</dbReference>
<evidence type="ECO:0000259" key="4">
    <source>
        <dbReference type="PROSITE" id="PS50043"/>
    </source>
</evidence>
<dbReference type="Gene3D" id="1.10.10.10">
    <property type="entry name" value="Winged helix-like DNA-binding domain superfamily/Winged helix DNA-binding domain"/>
    <property type="match status" value="1"/>
</dbReference>
<dbReference type="InterPro" id="IPR011006">
    <property type="entry name" value="CheY-like_superfamily"/>
</dbReference>
<keyword evidence="1 3" id="KW-0597">Phosphoprotein</keyword>
<evidence type="ECO:0000313" key="7">
    <source>
        <dbReference type="EMBL" id="NEG72274.1"/>
    </source>
</evidence>
<dbReference type="Gene3D" id="3.40.50.2300">
    <property type="match status" value="1"/>
</dbReference>
<dbReference type="CDD" id="cd17535">
    <property type="entry name" value="REC_NarL-like"/>
    <property type="match status" value="1"/>
</dbReference>
<dbReference type="InterPro" id="IPR058245">
    <property type="entry name" value="NreC/VraR/RcsB-like_REC"/>
</dbReference>
<organism evidence="6 9">
    <name type="scientific">Bifidobacterium ramosum</name>
    <dbReference type="NCBI Taxonomy" id="1798158"/>
    <lineage>
        <taxon>Bacteria</taxon>
        <taxon>Bacillati</taxon>
        <taxon>Actinomycetota</taxon>
        <taxon>Actinomycetes</taxon>
        <taxon>Bifidobacteriales</taxon>
        <taxon>Bifidobacteriaceae</taxon>
        <taxon>Bifidobacterium</taxon>
    </lineage>
</organism>
<dbReference type="InterPro" id="IPR016032">
    <property type="entry name" value="Sig_transdc_resp-reg_C-effctor"/>
</dbReference>
<dbReference type="SMART" id="SM00421">
    <property type="entry name" value="HTH_LUXR"/>
    <property type="match status" value="1"/>
</dbReference>
<evidence type="ECO:0000313" key="6">
    <source>
        <dbReference type="EMBL" id="KAB8287696.1"/>
    </source>
</evidence>
<dbReference type="EMBL" id="WBSM01000007">
    <property type="protein sequence ID" value="KAB8287696.1"/>
    <property type="molecule type" value="Genomic_DNA"/>
</dbReference>
<proteinExistence type="predicted"/>
<keyword evidence="9" id="KW-1185">Reference proteome</keyword>
<keyword evidence="2" id="KW-0238">DNA-binding</keyword>
<evidence type="ECO:0000313" key="9">
    <source>
        <dbReference type="Proteomes" id="UP000482084"/>
    </source>
</evidence>
<dbReference type="Pfam" id="PF00072">
    <property type="entry name" value="Response_reg"/>
    <property type="match status" value="1"/>
</dbReference>
<feature type="modified residue" description="4-aspartylphosphate" evidence="3">
    <location>
        <position position="61"/>
    </location>
</feature>
<name>A0A6L4X076_9BIFI</name>
<dbReference type="SUPFAM" id="SSF46894">
    <property type="entry name" value="C-terminal effector domain of the bipartite response regulators"/>
    <property type="match status" value="1"/>
</dbReference>
<feature type="domain" description="HTH luxR-type" evidence="4">
    <location>
        <begin position="152"/>
        <end position="216"/>
    </location>
</feature>
<dbReference type="InterPro" id="IPR039420">
    <property type="entry name" value="WalR-like"/>
</dbReference>
<dbReference type="GO" id="GO:0006355">
    <property type="term" value="P:regulation of DNA-templated transcription"/>
    <property type="evidence" value="ECO:0007669"/>
    <property type="project" value="InterPro"/>
</dbReference>
<evidence type="ECO:0000256" key="3">
    <source>
        <dbReference type="PROSITE-ProRule" id="PRU00169"/>
    </source>
</evidence>
<comment type="caution">
    <text evidence="6">The sequence shown here is derived from an EMBL/GenBank/DDBJ whole genome shotgun (WGS) entry which is preliminary data.</text>
</comment>
<evidence type="ECO:0000256" key="1">
    <source>
        <dbReference type="ARBA" id="ARBA00022553"/>
    </source>
</evidence>
<dbReference type="SMART" id="SM00448">
    <property type="entry name" value="REC"/>
    <property type="match status" value="1"/>
</dbReference>
<dbReference type="InterPro" id="IPR036388">
    <property type="entry name" value="WH-like_DNA-bd_sf"/>
</dbReference>
<protein>
    <submittedName>
        <fullName evidence="6 7">Response regulator</fullName>
    </submittedName>
</protein>
<dbReference type="AlphaFoldDB" id="A0A6L4X076"/>
<feature type="domain" description="Response regulatory" evidence="5">
    <location>
        <begin position="5"/>
        <end position="131"/>
    </location>
</feature>
<dbReference type="PANTHER" id="PTHR43214">
    <property type="entry name" value="TWO-COMPONENT RESPONSE REGULATOR"/>
    <property type="match status" value="1"/>
</dbReference>
<dbReference type="InterPro" id="IPR001789">
    <property type="entry name" value="Sig_transdc_resp-reg_receiver"/>
</dbReference>
<dbReference type="CDD" id="cd06170">
    <property type="entry name" value="LuxR_C_like"/>
    <property type="match status" value="1"/>
</dbReference>
<evidence type="ECO:0000313" key="8">
    <source>
        <dbReference type="Proteomes" id="UP000469943"/>
    </source>
</evidence>
<reference evidence="7 8" key="1">
    <citation type="submission" date="2019-10" db="EMBL/GenBank/DDBJ databases">
        <title>Bifidobacterium from non-human primates.</title>
        <authorList>
            <person name="Modesto M."/>
        </authorList>
    </citation>
    <scope>NUCLEOTIDE SEQUENCE [LARGE SCALE GENOMIC DNA]</scope>
    <source>
        <strain evidence="7 8">TREM</strain>
    </source>
</reference>
<dbReference type="PRINTS" id="PR00038">
    <property type="entry name" value="HTHLUXR"/>
</dbReference>
<dbReference type="Proteomes" id="UP000482084">
    <property type="component" value="Unassembled WGS sequence"/>
</dbReference>
<reference evidence="6 9" key="2">
    <citation type="submission" date="2019-10" db="EMBL/GenBank/DDBJ databases">
        <title>Characterization of the phylogenetic diversity of two novel species belonging to the genus Bifidobacterium: Bifidobacterium cebidarum sp. nov. and Bifidobacterium leontopitheci sp. nov.</title>
        <authorList>
            <person name="Lugli G.A."/>
            <person name="Duranti S."/>
            <person name="Milani C."/>
            <person name="Turroni F."/>
            <person name="Ventura M."/>
        </authorList>
    </citation>
    <scope>NUCLEOTIDE SEQUENCE [LARGE SCALE GENOMIC DNA]</scope>
    <source>
        <strain evidence="6 9">DSM 100688</strain>
    </source>
</reference>
<dbReference type="InterPro" id="IPR000792">
    <property type="entry name" value="Tscrpt_reg_LuxR_C"/>
</dbReference>
<dbReference type="SUPFAM" id="SSF52172">
    <property type="entry name" value="CheY-like"/>
    <property type="match status" value="1"/>
</dbReference>
<sequence length="216" mass="23025">MDMTTIAIVDNDRFALGMLAQIVGRALPGAAVIWTSEDGETAVHRCLYEGDAAAPDVLLLDMSLNGDPGACQDGVDVCRRIREASIRPAVLCLTSYSRRHYRQAAIDAGAQGLIGKDVTPKELAAAIDAVAAGRTFDGFMTAAVAHESLAASAQRSAALSDQEREVLRLYAANRTTEEIADMLGIKPSTVFVVTRHAKRKLGAVTRAEAIRAFLGR</sequence>
<gene>
    <name evidence="6" type="ORF">DSM100688_1484</name>
    <name evidence="7" type="ORF">GFD24_08690</name>
</gene>
<dbReference type="Proteomes" id="UP000469943">
    <property type="component" value="Unassembled WGS sequence"/>
</dbReference>
<evidence type="ECO:0000259" key="5">
    <source>
        <dbReference type="PROSITE" id="PS50110"/>
    </source>
</evidence>